<keyword evidence="2" id="KW-0804">Transcription</keyword>
<dbReference type="PANTHER" id="PTHR11800">
    <property type="entry name" value="DNA-DIRECTED RNA POLYMERASE"/>
    <property type="match status" value="1"/>
</dbReference>
<reference evidence="2 3" key="1">
    <citation type="submission" date="2015-12" db="EMBL/GenBank/DDBJ databases">
        <title>The genome of Folsomia candida.</title>
        <authorList>
            <person name="Faddeeva A."/>
            <person name="Derks M.F."/>
            <person name="Anvar Y."/>
            <person name="Smit S."/>
            <person name="Van Straalen N."/>
            <person name="Roelofs D."/>
        </authorList>
    </citation>
    <scope>NUCLEOTIDE SEQUENCE [LARGE SCALE GENOMIC DNA]</scope>
    <source>
        <strain evidence="2 3">VU population</strain>
        <tissue evidence="2">Whole body</tissue>
    </source>
</reference>
<evidence type="ECO:0000313" key="3">
    <source>
        <dbReference type="Proteomes" id="UP000198287"/>
    </source>
</evidence>
<keyword evidence="3" id="KW-1185">Reference proteome</keyword>
<dbReference type="InterPro" id="IPR050518">
    <property type="entry name" value="Rpo3/RPB3_RNA_Pol_subunit"/>
</dbReference>
<comment type="caution">
    <text evidence="2">The sequence shown here is derived from an EMBL/GenBank/DDBJ whole genome shotgun (WGS) entry which is preliminary data.</text>
</comment>
<evidence type="ECO:0000313" key="2">
    <source>
        <dbReference type="EMBL" id="OXA42825.1"/>
    </source>
</evidence>
<keyword evidence="2" id="KW-0240">DNA-directed RNA polymerase</keyword>
<feature type="domain" description="DNA-directed RNA polymerase RpoA/D/Rpb3-type" evidence="1">
    <location>
        <begin position="57"/>
        <end position="177"/>
    </location>
</feature>
<dbReference type="OMA" id="DNTEMEF"/>
<dbReference type="Proteomes" id="UP000198287">
    <property type="component" value="Unassembled WGS sequence"/>
</dbReference>
<organism evidence="2 3">
    <name type="scientific">Folsomia candida</name>
    <name type="common">Springtail</name>
    <dbReference type="NCBI Taxonomy" id="158441"/>
    <lineage>
        <taxon>Eukaryota</taxon>
        <taxon>Metazoa</taxon>
        <taxon>Ecdysozoa</taxon>
        <taxon>Arthropoda</taxon>
        <taxon>Hexapoda</taxon>
        <taxon>Collembola</taxon>
        <taxon>Entomobryomorpha</taxon>
        <taxon>Isotomoidea</taxon>
        <taxon>Isotomidae</taxon>
        <taxon>Proisotominae</taxon>
        <taxon>Folsomia</taxon>
    </lineage>
</organism>
<dbReference type="STRING" id="158441.A0A226DBA3"/>
<dbReference type="Gene3D" id="2.170.120.12">
    <property type="entry name" value="DNA-directed RNA polymerase, insert domain"/>
    <property type="match status" value="1"/>
</dbReference>
<dbReference type="OrthoDB" id="270173at2759"/>
<name>A0A226DBA3_FOLCA</name>
<dbReference type="AlphaFoldDB" id="A0A226DBA3"/>
<protein>
    <submittedName>
        <fullName evidence="2">DNA-directed RNA polymerases I and III subunit RPAC1</fullName>
    </submittedName>
</protein>
<accession>A0A226DBA3</accession>
<dbReference type="GO" id="GO:0003677">
    <property type="term" value="F:DNA binding"/>
    <property type="evidence" value="ECO:0007669"/>
    <property type="project" value="InterPro"/>
</dbReference>
<dbReference type="PANTHER" id="PTHR11800:SF13">
    <property type="entry name" value="DNA-DIRECTED RNA POLYMERASES I AND III SUBUNIT RPAC1"/>
    <property type="match status" value="1"/>
</dbReference>
<dbReference type="InterPro" id="IPR036643">
    <property type="entry name" value="RNApol_insert_sf"/>
</dbReference>
<sequence length="180" mass="21011">MDNIKRSRNLAVMQQHEVIDTSSSLYSGTYSDYDDRWDLKKFKKQLEMHVIRCDNTEMEFDIISIDPSIVNAFRRILLSEVPSMAIEKVFMYNNTSVIPDEVLAHRLGLIPLKADPRKFEYRQEGDLHGTEQDTLEFELKVRCSWNPDKSAESTDPDELYINHKGLIKRMTFTFGTQAQK</sequence>
<gene>
    <name evidence="2" type="ORF">Fcan01_22549</name>
</gene>
<dbReference type="SUPFAM" id="SSF56553">
    <property type="entry name" value="Insert subdomain of RNA polymerase alpha subunit"/>
    <property type="match status" value="1"/>
</dbReference>
<dbReference type="GO" id="GO:0003899">
    <property type="term" value="F:DNA-directed RNA polymerase activity"/>
    <property type="evidence" value="ECO:0007669"/>
    <property type="project" value="InterPro"/>
</dbReference>
<dbReference type="GO" id="GO:0005666">
    <property type="term" value="C:RNA polymerase III complex"/>
    <property type="evidence" value="ECO:0007669"/>
    <property type="project" value="TreeGrafter"/>
</dbReference>
<dbReference type="GO" id="GO:0006351">
    <property type="term" value="P:DNA-templated transcription"/>
    <property type="evidence" value="ECO:0007669"/>
    <property type="project" value="InterPro"/>
</dbReference>
<dbReference type="EMBL" id="LNIX01000025">
    <property type="protein sequence ID" value="OXA42825.1"/>
    <property type="molecule type" value="Genomic_DNA"/>
</dbReference>
<dbReference type="SMART" id="SM00662">
    <property type="entry name" value="RPOLD"/>
    <property type="match status" value="1"/>
</dbReference>
<dbReference type="InterPro" id="IPR011263">
    <property type="entry name" value="DNA-dir_RNA_pol_RpoA/D/Rpb3"/>
</dbReference>
<dbReference type="Pfam" id="PF01193">
    <property type="entry name" value="RNA_pol_L"/>
    <property type="match status" value="1"/>
</dbReference>
<dbReference type="PROSITE" id="PS00446">
    <property type="entry name" value="RNA_POL_D_30KD"/>
    <property type="match status" value="1"/>
</dbReference>
<dbReference type="GO" id="GO:0005736">
    <property type="term" value="C:RNA polymerase I complex"/>
    <property type="evidence" value="ECO:0007669"/>
    <property type="project" value="TreeGrafter"/>
</dbReference>
<evidence type="ECO:0000259" key="1">
    <source>
        <dbReference type="SMART" id="SM00662"/>
    </source>
</evidence>
<dbReference type="InterPro" id="IPR001514">
    <property type="entry name" value="DNA-dir_RNA_pol_30-40kDasu_CS"/>
</dbReference>
<proteinExistence type="predicted"/>